<dbReference type="Pfam" id="PF00076">
    <property type="entry name" value="RRM_1"/>
    <property type="match status" value="1"/>
</dbReference>
<dbReference type="SMART" id="SM00360">
    <property type="entry name" value="RRM"/>
    <property type="match status" value="1"/>
</dbReference>
<dbReference type="InterPro" id="IPR012677">
    <property type="entry name" value="Nucleotide-bd_a/b_plait_sf"/>
</dbReference>
<dbReference type="InterPro" id="IPR000504">
    <property type="entry name" value="RRM_dom"/>
</dbReference>
<protein>
    <recommendedName>
        <fullName evidence="4">RRM domain-containing protein</fullName>
    </recommendedName>
</protein>
<sequence length="303" mass="32014">MSRGRSLSPAREDADMDMEPRLSEGKPDAKVVVVTNLTRNVVESHLQTVFGFYGEISKIDLPLFGNSGQNRGKAALEYLETLSARKAVSHMNGGQLDGATLKVELSDLPIRRRSRTPPPRGGRNGRTKGPGPLRIVEEVEGTVDAQIRSEEEEVTAEGEAPLLAVSATALPIAPEPIVLALVHPSVVEATTLLLPDGALPVILVEESLADVGLRGLGQEATLCAPVDHVRGPSLLALDRVLCPTPRSIAGVGAELVLSVVDAEAQAEMTSGIVAQGHLGRGRLNPLVLLASNCYSLLSPILHL</sequence>
<accession>A0A8H5FDY5</accession>
<dbReference type="PANTHER" id="PTHR15481">
    <property type="entry name" value="RIBONUCLEIC ACID BINDING PROTEIN S1"/>
    <property type="match status" value="1"/>
</dbReference>
<comment type="caution">
    <text evidence="5">The sequence shown here is derived from an EMBL/GenBank/DDBJ whole genome shotgun (WGS) entry which is preliminary data.</text>
</comment>
<feature type="region of interest" description="Disordered" evidence="3">
    <location>
        <begin position="107"/>
        <end position="132"/>
    </location>
</feature>
<keyword evidence="6" id="KW-1185">Reference proteome</keyword>
<dbReference type="InterPro" id="IPR035979">
    <property type="entry name" value="RBD_domain_sf"/>
</dbReference>
<keyword evidence="1 2" id="KW-0694">RNA-binding</keyword>
<feature type="domain" description="RRM" evidence="4">
    <location>
        <begin position="30"/>
        <end position="108"/>
    </location>
</feature>
<evidence type="ECO:0000256" key="2">
    <source>
        <dbReference type="PROSITE-ProRule" id="PRU00176"/>
    </source>
</evidence>
<evidence type="ECO:0000313" key="6">
    <source>
        <dbReference type="Proteomes" id="UP000541558"/>
    </source>
</evidence>
<dbReference type="EMBL" id="JAACJK010000109">
    <property type="protein sequence ID" value="KAF5333595.1"/>
    <property type="molecule type" value="Genomic_DNA"/>
</dbReference>
<dbReference type="GO" id="GO:0005737">
    <property type="term" value="C:cytoplasm"/>
    <property type="evidence" value="ECO:0007669"/>
    <property type="project" value="TreeGrafter"/>
</dbReference>
<name>A0A8H5FDY5_9AGAR</name>
<dbReference type="PANTHER" id="PTHR15481:SF0">
    <property type="entry name" value="LD23870P-RELATED"/>
    <property type="match status" value="1"/>
</dbReference>
<evidence type="ECO:0000256" key="3">
    <source>
        <dbReference type="SAM" id="MobiDB-lite"/>
    </source>
</evidence>
<dbReference type="SUPFAM" id="SSF54928">
    <property type="entry name" value="RNA-binding domain, RBD"/>
    <property type="match status" value="1"/>
</dbReference>
<organism evidence="5 6">
    <name type="scientific">Ephemerocybe angulata</name>
    <dbReference type="NCBI Taxonomy" id="980116"/>
    <lineage>
        <taxon>Eukaryota</taxon>
        <taxon>Fungi</taxon>
        <taxon>Dikarya</taxon>
        <taxon>Basidiomycota</taxon>
        <taxon>Agaricomycotina</taxon>
        <taxon>Agaricomycetes</taxon>
        <taxon>Agaricomycetidae</taxon>
        <taxon>Agaricales</taxon>
        <taxon>Agaricineae</taxon>
        <taxon>Psathyrellaceae</taxon>
        <taxon>Ephemerocybe</taxon>
    </lineage>
</organism>
<feature type="compositionally biased region" description="Basic and acidic residues" evidence="3">
    <location>
        <begin position="10"/>
        <end position="23"/>
    </location>
</feature>
<dbReference type="Gene3D" id="3.30.70.330">
    <property type="match status" value="1"/>
</dbReference>
<dbReference type="Proteomes" id="UP000541558">
    <property type="component" value="Unassembled WGS sequence"/>
</dbReference>
<dbReference type="GO" id="GO:0061574">
    <property type="term" value="C:ASAP complex"/>
    <property type="evidence" value="ECO:0007669"/>
    <property type="project" value="TreeGrafter"/>
</dbReference>
<evidence type="ECO:0000259" key="4">
    <source>
        <dbReference type="PROSITE" id="PS50102"/>
    </source>
</evidence>
<reference evidence="5 6" key="1">
    <citation type="journal article" date="2020" name="ISME J.">
        <title>Uncovering the hidden diversity of litter-decomposition mechanisms in mushroom-forming fungi.</title>
        <authorList>
            <person name="Floudas D."/>
            <person name="Bentzer J."/>
            <person name="Ahren D."/>
            <person name="Johansson T."/>
            <person name="Persson P."/>
            <person name="Tunlid A."/>
        </authorList>
    </citation>
    <scope>NUCLEOTIDE SEQUENCE [LARGE SCALE GENOMIC DNA]</scope>
    <source>
        <strain evidence="5 6">CBS 175.51</strain>
    </source>
</reference>
<evidence type="ECO:0000313" key="5">
    <source>
        <dbReference type="EMBL" id="KAF5333595.1"/>
    </source>
</evidence>
<dbReference type="GO" id="GO:0005654">
    <property type="term" value="C:nucleoplasm"/>
    <property type="evidence" value="ECO:0007669"/>
    <property type="project" value="TreeGrafter"/>
</dbReference>
<proteinExistence type="predicted"/>
<dbReference type="GO" id="GO:0000398">
    <property type="term" value="P:mRNA splicing, via spliceosome"/>
    <property type="evidence" value="ECO:0007669"/>
    <property type="project" value="TreeGrafter"/>
</dbReference>
<dbReference type="OrthoDB" id="252020at2759"/>
<gene>
    <name evidence="5" type="ORF">D9611_002192</name>
</gene>
<dbReference type="PROSITE" id="PS50102">
    <property type="entry name" value="RRM"/>
    <property type="match status" value="1"/>
</dbReference>
<evidence type="ECO:0000256" key="1">
    <source>
        <dbReference type="ARBA" id="ARBA00022884"/>
    </source>
</evidence>
<dbReference type="GO" id="GO:0003723">
    <property type="term" value="F:RNA binding"/>
    <property type="evidence" value="ECO:0007669"/>
    <property type="project" value="UniProtKB-UniRule"/>
</dbReference>
<dbReference type="AlphaFoldDB" id="A0A8H5FDY5"/>
<feature type="region of interest" description="Disordered" evidence="3">
    <location>
        <begin position="1"/>
        <end position="23"/>
    </location>
</feature>